<keyword evidence="1" id="KW-1133">Transmembrane helix</keyword>
<gene>
    <name evidence="3" type="ORF">Adu01nite_31090</name>
</gene>
<keyword evidence="1" id="KW-0472">Membrane</keyword>
<evidence type="ECO:0000256" key="1">
    <source>
        <dbReference type="SAM" id="Phobius"/>
    </source>
</evidence>
<protein>
    <recommendedName>
        <fullName evidence="2">Sulfatase N-terminal domain-containing protein</fullName>
    </recommendedName>
</protein>
<accession>A0ABQ3YVZ3</accession>
<feature type="transmembrane region" description="Helical" evidence="1">
    <location>
        <begin position="57"/>
        <end position="76"/>
    </location>
</feature>
<dbReference type="SUPFAM" id="SSF53649">
    <property type="entry name" value="Alkaline phosphatase-like"/>
    <property type="match status" value="1"/>
</dbReference>
<dbReference type="InterPro" id="IPR000917">
    <property type="entry name" value="Sulfatase_N"/>
</dbReference>
<dbReference type="Pfam" id="PF00884">
    <property type="entry name" value="Sulfatase"/>
    <property type="match status" value="1"/>
</dbReference>
<feature type="transmembrane region" description="Helical" evidence="1">
    <location>
        <begin position="176"/>
        <end position="195"/>
    </location>
</feature>
<comment type="caution">
    <text evidence="3">The sequence shown here is derived from an EMBL/GenBank/DDBJ whole genome shotgun (WGS) entry which is preliminary data.</text>
</comment>
<keyword evidence="4" id="KW-1185">Reference proteome</keyword>
<feature type="domain" description="Sulfatase N-terminal" evidence="2">
    <location>
        <begin position="293"/>
        <end position="497"/>
    </location>
</feature>
<dbReference type="Proteomes" id="UP000637628">
    <property type="component" value="Unassembled WGS sequence"/>
</dbReference>
<feature type="transmembrane region" description="Helical" evidence="1">
    <location>
        <begin position="83"/>
        <end position="104"/>
    </location>
</feature>
<evidence type="ECO:0000313" key="3">
    <source>
        <dbReference type="EMBL" id="GIE01759.1"/>
    </source>
</evidence>
<evidence type="ECO:0000313" key="4">
    <source>
        <dbReference type="Proteomes" id="UP000637628"/>
    </source>
</evidence>
<dbReference type="InterPro" id="IPR017850">
    <property type="entry name" value="Alkaline_phosphatase_core_sf"/>
</dbReference>
<reference evidence="3 4" key="1">
    <citation type="submission" date="2021-01" db="EMBL/GenBank/DDBJ databases">
        <title>Whole genome shotgun sequence of Actinoplanes durhamensis NBRC 14914.</title>
        <authorList>
            <person name="Komaki H."/>
            <person name="Tamura T."/>
        </authorList>
    </citation>
    <scope>NUCLEOTIDE SEQUENCE [LARGE SCALE GENOMIC DNA]</scope>
    <source>
        <strain evidence="3 4">NBRC 14914</strain>
    </source>
</reference>
<feature type="transmembrane region" description="Helical" evidence="1">
    <location>
        <begin position="139"/>
        <end position="164"/>
    </location>
</feature>
<proteinExistence type="predicted"/>
<evidence type="ECO:0000259" key="2">
    <source>
        <dbReference type="Pfam" id="PF00884"/>
    </source>
</evidence>
<keyword evidence="1" id="KW-0812">Transmembrane</keyword>
<feature type="transmembrane region" description="Helical" evidence="1">
    <location>
        <begin position="21"/>
        <end position="45"/>
    </location>
</feature>
<dbReference type="RefSeq" id="WP_379134819.1">
    <property type="nucleotide sequence ID" value="NZ_JBHTFU010000001.1"/>
</dbReference>
<dbReference type="EMBL" id="BOML01000025">
    <property type="protein sequence ID" value="GIE01759.1"/>
    <property type="molecule type" value="Genomic_DNA"/>
</dbReference>
<organism evidence="3 4">
    <name type="scientific">Paractinoplanes durhamensis</name>
    <dbReference type="NCBI Taxonomy" id="113563"/>
    <lineage>
        <taxon>Bacteria</taxon>
        <taxon>Bacillati</taxon>
        <taxon>Actinomycetota</taxon>
        <taxon>Actinomycetes</taxon>
        <taxon>Micromonosporales</taxon>
        <taxon>Micromonosporaceae</taxon>
        <taxon>Paractinoplanes</taxon>
    </lineage>
</organism>
<sequence>MPPPTEGLLILPSTPRSRWRILLGSAMTVAAAVLVYLALVVPDAIGRMKPGTFIEGAFLRVPIEIIIGGAIVLALSPRWRRPVAALFGLGLGVVVILKVLNVGFRQVLGRRFDLVLDPPLLRDGYNALTETDGRTYANLAVAAAILLAVVALVACTFAALRLAAATARYANPARRTLVGLTAVWVALAISGITLFPNAPVASDSAADLLKSTAKSVPVAIRDQRHFAEAADSDPFRGVPPTDLVSGLDGKDVLIGVVESYGRSALTDPAMSAVVNPVLDANQKKLTDAGFAAKTGWLTSSTYGGGSWLAHASFQSGLWINSQQRYHQLTASNRITLTSAFHDAGWQTVGVEPGNTVAWPEASFYGYDTIYDSRNMGYQGERFGWSRMPDQYTLDFFQRNAYAKRTKPLMAEITLTSSHEPWTAIPQTLPWDQIGDGSSYAANALNRQELWSNPSKTQLQYAKSIGYSVDNLISWATKYGDKDLVVIMFGDHQPMSIVSGNNASHDIPVTIIAHDPKVLDRLADWNWADGLKPAASTPVWQMDQFRDRFFTAFRSQGGVAMPHR</sequence>
<name>A0ABQ3YVZ3_9ACTN</name>
<dbReference type="Gene3D" id="3.40.720.10">
    <property type="entry name" value="Alkaline Phosphatase, subunit A"/>
    <property type="match status" value="1"/>
</dbReference>